<keyword evidence="2" id="KW-1185">Reference proteome</keyword>
<evidence type="ECO:0000313" key="2">
    <source>
        <dbReference type="Proteomes" id="UP000821866"/>
    </source>
</evidence>
<organism evidence="1 2">
    <name type="scientific">Rhipicephalus microplus</name>
    <name type="common">Cattle tick</name>
    <name type="synonym">Boophilus microplus</name>
    <dbReference type="NCBI Taxonomy" id="6941"/>
    <lineage>
        <taxon>Eukaryota</taxon>
        <taxon>Metazoa</taxon>
        <taxon>Ecdysozoa</taxon>
        <taxon>Arthropoda</taxon>
        <taxon>Chelicerata</taxon>
        <taxon>Arachnida</taxon>
        <taxon>Acari</taxon>
        <taxon>Parasitiformes</taxon>
        <taxon>Ixodida</taxon>
        <taxon>Ixodoidea</taxon>
        <taxon>Ixodidae</taxon>
        <taxon>Rhipicephalinae</taxon>
        <taxon>Rhipicephalus</taxon>
        <taxon>Boophilus</taxon>
    </lineage>
</organism>
<dbReference type="EMBL" id="JABSTU010004021">
    <property type="protein sequence ID" value="KAH7964337.1"/>
    <property type="molecule type" value="Genomic_DNA"/>
</dbReference>
<comment type="caution">
    <text evidence="1">The sequence shown here is derived from an EMBL/GenBank/DDBJ whole genome shotgun (WGS) entry which is preliminary data.</text>
</comment>
<accession>A0A9J6D0A8</accession>
<reference evidence="1" key="1">
    <citation type="journal article" date="2020" name="Cell">
        <title>Large-Scale Comparative Analyses of Tick Genomes Elucidate Their Genetic Diversity and Vector Capacities.</title>
        <authorList>
            <consortium name="Tick Genome and Microbiome Consortium (TIGMIC)"/>
            <person name="Jia N."/>
            <person name="Wang J."/>
            <person name="Shi W."/>
            <person name="Du L."/>
            <person name="Sun Y."/>
            <person name="Zhan W."/>
            <person name="Jiang J.F."/>
            <person name="Wang Q."/>
            <person name="Zhang B."/>
            <person name="Ji P."/>
            <person name="Bell-Sakyi L."/>
            <person name="Cui X.M."/>
            <person name="Yuan T.T."/>
            <person name="Jiang B.G."/>
            <person name="Yang W.F."/>
            <person name="Lam T.T."/>
            <person name="Chang Q.C."/>
            <person name="Ding S.J."/>
            <person name="Wang X.J."/>
            <person name="Zhu J.G."/>
            <person name="Ruan X.D."/>
            <person name="Zhao L."/>
            <person name="Wei J.T."/>
            <person name="Ye R.Z."/>
            <person name="Que T.C."/>
            <person name="Du C.H."/>
            <person name="Zhou Y.H."/>
            <person name="Cheng J.X."/>
            <person name="Dai P.F."/>
            <person name="Guo W.B."/>
            <person name="Han X.H."/>
            <person name="Huang E.J."/>
            <person name="Li L.F."/>
            <person name="Wei W."/>
            <person name="Gao Y.C."/>
            <person name="Liu J.Z."/>
            <person name="Shao H.Z."/>
            <person name="Wang X."/>
            <person name="Wang C.C."/>
            <person name="Yang T.C."/>
            <person name="Huo Q.B."/>
            <person name="Li W."/>
            <person name="Chen H.Y."/>
            <person name="Chen S.E."/>
            <person name="Zhou L.G."/>
            <person name="Ni X.B."/>
            <person name="Tian J.H."/>
            <person name="Sheng Y."/>
            <person name="Liu T."/>
            <person name="Pan Y.S."/>
            <person name="Xia L.Y."/>
            <person name="Li J."/>
            <person name="Zhao F."/>
            <person name="Cao W.C."/>
        </authorList>
    </citation>
    <scope>NUCLEOTIDE SEQUENCE</scope>
    <source>
        <strain evidence="1">Rmic-2018</strain>
    </source>
</reference>
<dbReference type="Proteomes" id="UP000821866">
    <property type="component" value="Unassembled WGS sequence"/>
</dbReference>
<dbReference type="InterPro" id="IPR036397">
    <property type="entry name" value="RNaseH_sf"/>
</dbReference>
<dbReference type="GO" id="GO:0003676">
    <property type="term" value="F:nucleic acid binding"/>
    <property type="evidence" value="ECO:0007669"/>
    <property type="project" value="InterPro"/>
</dbReference>
<dbReference type="InterPro" id="IPR012337">
    <property type="entry name" value="RNaseH-like_sf"/>
</dbReference>
<dbReference type="AlphaFoldDB" id="A0A9J6D0A8"/>
<dbReference type="Gene3D" id="3.30.420.10">
    <property type="entry name" value="Ribonuclease H-like superfamily/Ribonuclease H"/>
    <property type="match status" value="1"/>
</dbReference>
<proteinExistence type="predicted"/>
<gene>
    <name evidence="1" type="ORF">HPB51_027422</name>
</gene>
<protein>
    <recommendedName>
        <fullName evidence="3">Tick transposon</fullName>
    </recommendedName>
</protein>
<evidence type="ECO:0008006" key="3">
    <source>
        <dbReference type="Google" id="ProtNLM"/>
    </source>
</evidence>
<reference evidence="1" key="2">
    <citation type="submission" date="2021-09" db="EMBL/GenBank/DDBJ databases">
        <authorList>
            <person name="Jia N."/>
            <person name="Wang J."/>
            <person name="Shi W."/>
            <person name="Du L."/>
            <person name="Sun Y."/>
            <person name="Zhan W."/>
            <person name="Jiang J."/>
            <person name="Wang Q."/>
            <person name="Zhang B."/>
            <person name="Ji P."/>
            <person name="Sakyi L.B."/>
            <person name="Cui X."/>
            <person name="Yuan T."/>
            <person name="Jiang B."/>
            <person name="Yang W."/>
            <person name="Lam T.T.-Y."/>
            <person name="Chang Q."/>
            <person name="Ding S."/>
            <person name="Wang X."/>
            <person name="Zhu J."/>
            <person name="Ruan X."/>
            <person name="Zhao L."/>
            <person name="Wei J."/>
            <person name="Que T."/>
            <person name="Du C."/>
            <person name="Cheng J."/>
            <person name="Dai P."/>
            <person name="Han X."/>
            <person name="Huang E."/>
            <person name="Gao Y."/>
            <person name="Liu J."/>
            <person name="Shao H."/>
            <person name="Ye R."/>
            <person name="Li L."/>
            <person name="Wei W."/>
            <person name="Wang X."/>
            <person name="Wang C."/>
            <person name="Huo Q."/>
            <person name="Li W."/>
            <person name="Guo W."/>
            <person name="Chen H."/>
            <person name="Chen S."/>
            <person name="Zhou L."/>
            <person name="Zhou L."/>
            <person name="Ni X."/>
            <person name="Tian J."/>
            <person name="Zhou Y."/>
            <person name="Sheng Y."/>
            <person name="Liu T."/>
            <person name="Pan Y."/>
            <person name="Xia L."/>
            <person name="Li J."/>
            <person name="Zhao F."/>
            <person name="Cao W."/>
        </authorList>
    </citation>
    <scope>NUCLEOTIDE SEQUENCE</scope>
    <source>
        <strain evidence="1">Rmic-2018</strain>
        <tissue evidence="1">Larvae</tissue>
    </source>
</reference>
<sequence>MAGIHILHKLKIQPIHTTGGRASLPPAIRHYLQIKPIPKNTLAGRHDTRKKLRADRLSEKHKQDQTAVFVDAANQGHNTYTLSVVNAELKIVNVASTRAASIKEAEEIAIALPIMHPTTHTLLSDSTSAILSFVKGSVGLNRAKVLRNCNQNERIKMNLVWVPTHSGNPGNEAAHKVGRGLANRVALSLEPGSPVGEAVAFYNELTNMYKDDRRLYPIPHSNLTRAQATILRRIQTDSLTTPHRLAIFSGGEVDSTCENCDKNTIANQSHILWECEGLPPPRELLPGPSETTWETLIQCPDEKLQKAVIAWAQEVAADKRPARNP</sequence>
<dbReference type="SUPFAM" id="SSF53098">
    <property type="entry name" value="Ribonuclease H-like"/>
    <property type="match status" value="1"/>
</dbReference>
<evidence type="ECO:0000313" key="1">
    <source>
        <dbReference type="EMBL" id="KAH7964337.1"/>
    </source>
</evidence>
<name>A0A9J6D0A8_RHIMP</name>
<dbReference type="VEuPathDB" id="VectorBase:LOC119175489"/>